<reference evidence="2 3" key="1">
    <citation type="journal article" date="2014" name="Int. J. Syst. Evol. Microbiol.">
        <title>Complete genome sequence of Corynebacterium casei LMG S-19264T (=DSM 44701T), isolated from a smear-ripened cheese.</title>
        <authorList>
            <consortium name="US DOE Joint Genome Institute (JGI-PGF)"/>
            <person name="Walter F."/>
            <person name="Albersmeier A."/>
            <person name="Kalinowski J."/>
            <person name="Ruckert C."/>
        </authorList>
    </citation>
    <scope>NUCLEOTIDE SEQUENCE [LARGE SCALE GENOMIC DNA]</scope>
    <source>
        <strain evidence="2 3">KCTC 23968</strain>
    </source>
</reference>
<accession>A0A918KCV4</accession>
<gene>
    <name evidence="2" type="ORF">GCM10011309_05500</name>
</gene>
<keyword evidence="1" id="KW-0472">Membrane</keyword>
<dbReference type="AlphaFoldDB" id="A0A918KCV4"/>
<keyword evidence="3" id="KW-1185">Reference proteome</keyword>
<name>A0A918KCV4_9PROT</name>
<evidence type="ECO:0000256" key="1">
    <source>
        <dbReference type="SAM" id="Phobius"/>
    </source>
</evidence>
<feature type="transmembrane region" description="Helical" evidence="1">
    <location>
        <begin position="56"/>
        <end position="81"/>
    </location>
</feature>
<protein>
    <submittedName>
        <fullName evidence="2">Uncharacterized protein</fullName>
    </submittedName>
</protein>
<organism evidence="2 3">
    <name type="scientific">Litorimonas cladophorae</name>
    <dbReference type="NCBI Taxonomy" id="1220491"/>
    <lineage>
        <taxon>Bacteria</taxon>
        <taxon>Pseudomonadati</taxon>
        <taxon>Pseudomonadota</taxon>
        <taxon>Alphaproteobacteria</taxon>
        <taxon>Maricaulales</taxon>
        <taxon>Robiginitomaculaceae</taxon>
    </lineage>
</organism>
<keyword evidence="1" id="KW-1133">Transmembrane helix</keyword>
<keyword evidence="1" id="KW-0812">Transmembrane</keyword>
<proteinExistence type="predicted"/>
<comment type="caution">
    <text evidence="2">The sequence shown here is derived from an EMBL/GenBank/DDBJ whole genome shotgun (WGS) entry which is preliminary data.</text>
</comment>
<feature type="transmembrane region" description="Helical" evidence="1">
    <location>
        <begin position="21"/>
        <end position="44"/>
    </location>
</feature>
<dbReference type="EMBL" id="BMYV01000001">
    <property type="protein sequence ID" value="GGX58947.1"/>
    <property type="molecule type" value="Genomic_DNA"/>
</dbReference>
<dbReference type="Proteomes" id="UP000600865">
    <property type="component" value="Unassembled WGS sequence"/>
</dbReference>
<evidence type="ECO:0000313" key="3">
    <source>
        <dbReference type="Proteomes" id="UP000600865"/>
    </source>
</evidence>
<sequence length="87" mass="9575">MEEDKHPYDLNKPSHMSRIETRIAGFIGGGVAGVAIGVVSLIIATNFGFVPLSLGFYGFVGCVVLFTIIGAIWPKWFAWIIDLLSFW</sequence>
<evidence type="ECO:0000313" key="2">
    <source>
        <dbReference type="EMBL" id="GGX58947.1"/>
    </source>
</evidence>